<dbReference type="Proteomes" id="UP000823388">
    <property type="component" value="Chromosome 3K"/>
</dbReference>
<reference evidence="2" key="1">
    <citation type="submission" date="2020-05" db="EMBL/GenBank/DDBJ databases">
        <title>WGS assembly of Panicum virgatum.</title>
        <authorList>
            <person name="Lovell J.T."/>
            <person name="Jenkins J."/>
            <person name="Shu S."/>
            <person name="Juenger T.E."/>
            <person name="Schmutz J."/>
        </authorList>
    </citation>
    <scope>NUCLEOTIDE SEQUENCE</scope>
    <source>
        <strain evidence="2">AP13</strain>
    </source>
</reference>
<name>A0A8T0UXX5_PANVG</name>
<dbReference type="Pfam" id="PF12937">
    <property type="entry name" value="F-box-like"/>
    <property type="match status" value="1"/>
</dbReference>
<protein>
    <recommendedName>
        <fullName evidence="1">F-box domain-containing protein</fullName>
    </recommendedName>
</protein>
<dbReference type="SUPFAM" id="SSF81383">
    <property type="entry name" value="F-box domain"/>
    <property type="match status" value="1"/>
</dbReference>
<sequence length="202" mass="21911">MSSSAPPPRASSWAGIPHDVLWSAFTVLGHREILSGAGLACAAWWRFARDQPALWRRIDLRASAPRDEVKTPAKVCDDSSGWKAMALVAIDRSAGQCKAFWGRADDEVLLYLADRASCMKSLRVTSHYDVSSEVFAEAIENFPLLEELELVLIADAYTCMTMSGQPPTNSWVPTPGWSCSNPLVKLAAICTISPCAGTVPAK</sequence>
<dbReference type="PANTHER" id="PTHR38926">
    <property type="entry name" value="F-BOX DOMAIN CONTAINING PROTEIN, EXPRESSED"/>
    <property type="match status" value="1"/>
</dbReference>
<accession>A0A8T0UXX5</accession>
<dbReference type="AlphaFoldDB" id="A0A8T0UXX5"/>
<gene>
    <name evidence="2" type="ORF">PVAP13_3KG270102</name>
</gene>
<dbReference type="Gene3D" id="1.20.1280.50">
    <property type="match status" value="1"/>
</dbReference>
<dbReference type="InterPro" id="IPR001810">
    <property type="entry name" value="F-box_dom"/>
</dbReference>
<dbReference type="InterPro" id="IPR036047">
    <property type="entry name" value="F-box-like_dom_sf"/>
</dbReference>
<evidence type="ECO:0000313" key="3">
    <source>
        <dbReference type="Proteomes" id="UP000823388"/>
    </source>
</evidence>
<proteinExistence type="predicted"/>
<evidence type="ECO:0000313" key="2">
    <source>
        <dbReference type="EMBL" id="KAG2629171.1"/>
    </source>
</evidence>
<feature type="domain" description="F-box" evidence="1">
    <location>
        <begin position="13"/>
        <end position="61"/>
    </location>
</feature>
<organism evidence="2 3">
    <name type="scientific">Panicum virgatum</name>
    <name type="common">Blackwell switchgrass</name>
    <dbReference type="NCBI Taxonomy" id="38727"/>
    <lineage>
        <taxon>Eukaryota</taxon>
        <taxon>Viridiplantae</taxon>
        <taxon>Streptophyta</taxon>
        <taxon>Embryophyta</taxon>
        <taxon>Tracheophyta</taxon>
        <taxon>Spermatophyta</taxon>
        <taxon>Magnoliopsida</taxon>
        <taxon>Liliopsida</taxon>
        <taxon>Poales</taxon>
        <taxon>Poaceae</taxon>
        <taxon>PACMAD clade</taxon>
        <taxon>Panicoideae</taxon>
        <taxon>Panicodae</taxon>
        <taxon>Paniceae</taxon>
        <taxon>Panicinae</taxon>
        <taxon>Panicum</taxon>
        <taxon>Panicum sect. Hiantes</taxon>
    </lineage>
</organism>
<comment type="caution">
    <text evidence="2">The sequence shown here is derived from an EMBL/GenBank/DDBJ whole genome shotgun (WGS) entry which is preliminary data.</text>
</comment>
<keyword evidence="3" id="KW-1185">Reference proteome</keyword>
<evidence type="ECO:0000259" key="1">
    <source>
        <dbReference type="Pfam" id="PF12937"/>
    </source>
</evidence>
<dbReference type="PANTHER" id="PTHR38926:SF69">
    <property type="entry name" value="F-BOX DOMAIN-CONTAINING PROTEIN"/>
    <property type="match status" value="1"/>
</dbReference>
<dbReference type="EMBL" id="CM029041">
    <property type="protein sequence ID" value="KAG2629171.1"/>
    <property type="molecule type" value="Genomic_DNA"/>
</dbReference>